<reference evidence="1 2" key="1">
    <citation type="journal article" date="2010" name="Nature">
        <title>Perigord black truffle genome uncovers evolutionary origins and mechanisms of symbiosis.</title>
        <authorList>
            <person name="Martin F."/>
            <person name="Kohler A."/>
            <person name="Murat C."/>
            <person name="Balestrini R."/>
            <person name="Coutinho P.M."/>
            <person name="Jaillon O."/>
            <person name="Montanini B."/>
            <person name="Morin E."/>
            <person name="Noel B."/>
            <person name="Percudani R."/>
            <person name="Porcel B."/>
            <person name="Rubini A."/>
            <person name="Amicucci A."/>
            <person name="Amselem J."/>
            <person name="Anthouard V."/>
            <person name="Arcioni S."/>
            <person name="Artiguenave F."/>
            <person name="Aury J.M."/>
            <person name="Ballario P."/>
            <person name="Bolchi A."/>
            <person name="Brenna A."/>
            <person name="Brun A."/>
            <person name="Buee M."/>
            <person name="Cantarel B."/>
            <person name="Chevalier G."/>
            <person name="Couloux A."/>
            <person name="Da Silva C."/>
            <person name="Denoeud F."/>
            <person name="Duplessis S."/>
            <person name="Ghignone S."/>
            <person name="Hilselberger B."/>
            <person name="Iotti M."/>
            <person name="Marcais B."/>
            <person name="Mello A."/>
            <person name="Miranda M."/>
            <person name="Pacioni G."/>
            <person name="Quesneville H."/>
            <person name="Riccioni C."/>
            <person name="Ruotolo R."/>
            <person name="Splivallo R."/>
            <person name="Stocchi V."/>
            <person name="Tisserant E."/>
            <person name="Viscomi A.R."/>
            <person name="Zambonelli A."/>
            <person name="Zampieri E."/>
            <person name="Henrissat B."/>
            <person name="Lebrun M.H."/>
            <person name="Paolocci F."/>
            <person name="Bonfante P."/>
            <person name="Ottonello S."/>
            <person name="Wincker P."/>
        </authorList>
    </citation>
    <scope>NUCLEOTIDE SEQUENCE [LARGE SCALE GENOMIC DNA]</scope>
    <source>
        <strain evidence="1 2">Mel28</strain>
    </source>
</reference>
<sequence length="85" mass="9675">MPYGSSCWKYVISSNDESYLCDFLGMEMGCHVREYGYIRPNVFTPVTMYLVYLVNASVEIHLYSTSILSLYHSVLSCFQPKLGVG</sequence>
<gene>
    <name evidence="1" type="ORF">GSTUM_00012017001</name>
</gene>
<evidence type="ECO:0000313" key="1">
    <source>
        <dbReference type="EMBL" id="CAZ86524.1"/>
    </source>
</evidence>
<dbReference type="AlphaFoldDB" id="D5GPT1"/>
<evidence type="ECO:0000313" key="2">
    <source>
        <dbReference type="Proteomes" id="UP000006911"/>
    </source>
</evidence>
<keyword evidence="2" id="KW-1185">Reference proteome</keyword>
<accession>D5GPT1</accession>
<dbReference type="Proteomes" id="UP000006911">
    <property type="component" value="Unassembled WGS sequence"/>
</dbReference>
<dbReference type="RefSeq" id="XP_002842333.1">
    <property type="nucleotide sequence ID" value="XM_002842287.1"/>
</dbReference>
<name>D5GPT1_TUBMM</name>
<dbReference type="GeneID" id="9182268"/>
<dbReference type="KEGG" id="tml:GSTUM_00012017001"/>
<proteinExistence type="predicted"/>
<protein>
    <submittedName>
        <fullName evidence="1">(Perigord truffle) hypothetical protein</fullName>
    </submittedName>
</protein>
<dbReference type="HOGENOM" id="CLU_2514274_0_0_1"/>
<dbReference type="InParanoid" id="D5GPT1"/>
<dbReference type="EMBL" id="FN430378">
    <property type="protein sequence ID" value="CAZ86524.1"/>
    <property type="molecule type" value="Genomic_DNA"/>
</dbReference>
<organism evidence="1 2">
    <name type="scientific">Tuber melanosporum (strain Mel28)</name>
    <name type="common">Perigord black truffle</name>
    <dbReference type="NCBI Taxonomy" id="656061"/>
    <lineage>
        <taxon>Eukaryota</taxon>
        <taxon>Fungi</taxon>
        <taxon>Dikarya</taxon>
        <taxon>Ascomycota</taxon>
        <taxon>Pezizomycotina</taxon>
        <taxon>Pezizomycetes</taxon>
        <taxon>Pezizales</taxon>
        <taxon>Tuberaceae</taxon>
        <taxon>Tuber</taxon>
    </lineage>
</organism>